<feature type="non-terminal residue" evidence="5">
    <location>
        <position position="1"/>
    </location>
</feature>
<name>A0A2J8LER3_PANTR</name>
<reference evidence="5 6" key="1">
    <citation type="submission" date="2017-12" db="EMBL/GenBank/DDBJ databases">
        <title>High-resolution comparative analysis of great ape genomes.</title>
        <authorList>
            <person name="Pollen A."/>
            <person name="Hastie A."/>
            <person name="Hormozdiari F."/>
            <person name="Dougherty M."/>
            <person name="Liu R."/>
            <person name="Chaisson M."/>
            <person name="Hoppe E."/>
            <person name="Hill C."/>
            <person name="Pang A."/>
            <person name="Hillier L."/>
            <person name="Baker C."/>
            <person name="Armstrong J."/>
            <person name="Shendure J."/>
            <person name="Paten B."/>
            <person name="Wilson R."/>
            <person name="Chao H."/>
            <person name="Schneider V."/>
            <person name="Ventura M."/>
            <person name="Kronenberg Z."/>
            <person name="Murali S."/>
            <person name="Gordon D."/>
            <person name="Cantsilieris S."/>
            <person name="Munson K."/>
            <person name="Nelson B."/>
            <person name="Raja A."/>
            <person name="Underwood J."/>
            <person name="Diekhans M."/>
            <person name="Fiddes I."/>
            <person name="Haussler D."/>
            <person name="Eichler E."/>
        </authorList>
    </citation>
    <scope>NUCLEOTIDE SEQUENCE [LARGE SCALE GENOMIC DNA]</scope>
    <source>
        <strain evidence="5">Yerkes chimp pedigree #C0471</strain>
    </source>
</reference>
<feature type="transmembrane region" description="Helical" evidence="3">
    <location>
        <begin position="33"/>
        <end position="49"/>
    </location>
</feature>
<keyword evidence="2" id="KW-0460">Magnesium</keyword>
<accession>A0A2J8LER3</accession>
<dbReference type="SUPFAM" id="SSF81665">
    <property type="entry name" value="Calcium ATPase, transmembrane domain M"/>
    <property type="match status" value="1"/>
</dbReference>
<organism evidence="5 6">
    <name type="scientific">Pan troglodytes</name>
    <name type="common">Chimpanzee</name>
    <dbReference type="NCBI Taxonomy" id="9598"/>
    <lineage>
        <taxon>Eukaryota</taxon>
        <taxon>Metazoa</taxon>
        <taxon>Chordata</taxon>
        <taxon>Craniata</taxon>
        <taxon>Vertebrata</taxon>
        <taxon>Euteleostomi</taxon>
        <taxon>Mammalia</taxon>
        <taxon>Eutheria</taxon>
        <taxon>Euarchontoglires</taxon>
        <taxon>Primates</taxon>
        <taxon>Haplorrhini</taxon>
        <taxon>Catarrhini</taxon>
        <taxon>Hominidae</taxon>
        <taxon>Pan</taxon>
    </lineage>
</organism>
<feature type="domain" description="Cation-transporting P-type ATPase N-terminal" evidence="4">
    <location>
        <begin position="1"/>
        <end position="24"/>
    </location>
</feature>
<comment type="caution">
    <text evidence="5">The sequence shown here is derived from an EMBL/GenBank/DDBJ whole genome shotgun (WGS) entry which is preliminary data.</text>
</comment>
<dbReference type="Proteomes" id="UP000236370">
    <property type="component" value="Unassembled WGS sequence"/>
</dbReference>
<dbReference type="Pfam" id="PF00690">
    <property type="entry name" value="Cation_ATPase_N"/>
    <property type="match status" value="1"/>
</dbReference>
<evidence type="ECO:0000259" key="4">
    <source>
        <dbReference type="Pfam" id="PF00690"/>
    </source>
</evidence>
<sequence>VWKKYLDQFKNPLILLLLGSALVSVLTKEYEDAVSIATAVLIVVTVAFIQHV</sequence>
<evidence type="ECO:0000313" key="6">
    <source>
        <dbReference type="Proteomes" id="UP000236370"/>
    </source>
</evidence>
<evidence type="ECO:0000256" key="1">
    <source>
        <dbReference type="ARBA" id="ARBA00004141"/>
    </source>
</evidence>
<dbReference type="InterPro" id="IPR004014">
    <property type="entry name" value="ATPase_P-typ_cation-transptr_N"/>
</dbReference>
<dbReference type="AlphaFoldDB" id="A0A2J8LER3"/>
<evidence type="ECO:0000313" key="5">
    <source>
        <dbReference type="EMBL" id="PNI45761.1"/>
    </source>
</evidence>
<dbReference type="GO" id="GO:0016020">
    <property type="term" value="C:membrane"/>
    <property type="evidence" value="ECO:0007669"/>
    <property type="project" value="UniProtKB-SubCell"/>
</dbReference>
<keyword evidence="3" id="KW-0812">Transmembrane</keyword>
<evidence type="ECO:0000256" key="3">
    <source>
        <dbReference type="SAM" id="Phobius"/>
    </source>
</evidence>
<comment type="subcellular location">
    <subcellularLocation>
        <location evidence="1">Membrane</location>
        <topology evidence="1">Multi-pass membrane protein</topology>
    </subcellularLocation>
</comment>
<proteinExistence type="predicted"/>
<gene>
    <name evidence="5" type="ORF">CK820_G0029414</name>
</gene>
<dbReference type="InterPro" id="IPR023298">
    <property type="entry name" value="ATPase_P-typ_TM_dom_sf"/>
</dbReference>
<keyword evidence="3" id="KW-0472">Membrane</keyword>
<dbReference type="EMBL" id="NBAG03000295">
    <property type="protein sequence ID" value="PNI45761.1"/>
    <property type="molecule type" value="Genomic_DNA"/>
</dbReference>
<keyword evidence="3" id="KW-1133">Transmembrane helix</keyword>
<protein>
    <submittedName>
        <fullName evidence="5">ATP2C2 isoform 5</fullName>
    </submittedName>
</protein>
<evidence type="ECO:0000256" key="2">
    <source>
        <dbReference type="ARBA" id="ARBA00022842"/>
    </source>
</evidence>